<sequence>MGTINHSHRQSICRLLRDQSPRSLVDDQSVTSLERPSFSLIDVHRKPSRLTNDDLFVIAITASLVHRRIFCALTEALGMQQVKNGTSHDEDARDMTLATVQRWRIESTSLNVTVHLDADRFPASPVAPNQRGFVLEAEQARQMIRDLSAAVLALTQKPVRISAQP</sequence>
<dbReference type="EMBL" id="VOMC01000033">
    <property type="protein sequence ID" value="NVI07385.1"/>
    <property type="molecule type" value="Genomic_DNA"/>
</dbReference>
<dbReference type="Proteomes" id="UP000821598">
    <property type="component" value="Unassembled WGS sequence"/>
</dbReference>
<name>A0ABX2NSE5_9BURK</name>
<evidence type="ECO:0000313" key="1">
    <source>
        <dbReference type="EMBL" id="NVI07385.1"/>
    </source>
</evidence>
<comment type="caution">
    <text evidence="1">The sequence shown here is derived from an EMBL/GenBank/DDBJ whole genome shotgun (WGS) entry which is preliminary data.</text>
</comment>
<organism evidence="1 2">
    <name type="scientific">Paraburkholderia youngii</name>
    <dbReference type="NCBI Taxonomy" id="2782701"/>
    <lineage>
        <taxon>Bacteria</taxon>
        <taxon>Pseudomonadati</taxon>
        <taxon>Pseudomonadota</taxon>
        <taxon>Betaproteobacteria</taxon>
        <taxon>Burkholderiales</taxon>
        <taxon>Burkholderiaceae</taxon>
        <taxon>Paraburkholderia</taxon>
    </lineage>
</organism>
<keyword evidence="2" id="KW-1185">Reference proteome</keyword>
<dbReference type="RefSeq" id="WP_176368463.1">
    <property type="nucleotide sequence ID" value="NZ_JBNDMD010000002.1"/>
</dbReference>
<protein>
    <submittedName>
        <fullName evidence="1">Uncharacterized protein</fullName>
    </submittedName>
</protein>
<reference evidence="1 2" key="1">
    <citation type="submission" date="2019-08" db="EMBL/GenBank/DDBJ databases">
        <title>Paraburkholderia simonii sp. nov. and P. youngii sp. nov. Brazilian and Mexican Mimosa-associated rhizobia.</title>
        <authorList>
            <person name="Mavima L."/>
            <person name="Beukes C.W."/>
            <person name="Palmer M."/>
            <person name="De Meyer S.E."/>
            <person name="James E.K."/>
            <person name="Maluk M."/>
            <person name="Avontuur J.R."/>
            <person name="Chan W.Y."/>
            <person name="Venter S.N."/>
            <person name="Steenkamp E.T."/>
        </authorList>
    </citation>
    <scope>NUCLEOTIDE SEQUENCE [LARGE SCALE GENOMIC DNA]</scope>
    <source>
        <strain evidence="1 2">JPY454</strain>
    </source>
</reference>
<proteinExistence type="predicted"/>
<evidence type="ECO:0000313" key="2">
    <source>
        <dbReference type="Proteomes" id="UP000821598"/>
    </source>
</evidence>
<gene>
    <name evidence="1" type="ORF">FSB64_27215</name>
</gene>
<accession>A0ABX2NSE5</accession>